<reference evidence="2" key="1">
    <citation type="submission" date="2020-05" db="EMBL/GenBank/DDBJ databases">
        <authorList>
            <person name="Chiriac C."/>
            <person name="Salcher M."/>
            <person name="Ghai R."/>
            <person name="Kavagutti S V."/>
        </authorList>
    </citation>
    <scope>NUCLEOTIDE SEQUENCE</scope>
</reference>
<evidence type="ECO:0000256" key="1">
    <source>
        <dbReference type="SAM" id="Phobius"/>
    </source>
</evidence>
<evidence type="ECO:0000313" key="2">
    <source>
        <dbReference type="EMBL" id="CAB4959089.1"/>
    </source>
</evidence>
<organism evidence="2">
    <name type="scientific">freshwater metagenome</name>
    <dbReference type="NCBI Taxonomy" id="449393"/>
    <lineage>
        <taxon>unclassified sequences</taxon>
        <taxon>metagenomes</taxon>
        <taxon>ecological metagenomes</taxon>
    </lineage>
</organism>
<sequence length="91" mass="10154">MCCVLIGDMNIGPSGKSSWLEIGLAIFFVLLVFGVFLFAFAAPLVSYFVTRKERWPDYTKKERIRIIASFALTVGTAALLIWLTTSPFTKS</sequence>
<keyword evidence="1" id="KW-0472">Membrane</keyword>
<feature type="transmembrane region" description="Helical" evidence="1">
    <location>
        <begin position="66"/>
        <end position="85"/>
    </location>
</feature>
<keyword evidence="1" id="KW-1133">Transmembrane helix</keyword>
<accession>A0A6J7KXP8</accession>
<dbReference type="AlphaFoldDB" id="A0A6J7KXP8"/>
<keyword evidence="1" id="KW-0812">Transmembrane</keyword>
<protein>
    <submittedName>
        <fullName evidence="2">Unannotated protein</fullName>
    </submittedName>
</protein>
<name>A0A6J7KXP8_9ZZZZ</name>
<proteinExistence type="predicted"/>
<gene>
    <name evidence="2" type="ORF">UFOPK3837_00948</name>
</gene>
<feature type="transmembrane region" description="Helical" evidence="1">
    <location>
        <begin position="22"/>
        <end position="45"/>
    </location>
</feature>
<dbReference type="EMBL" id="CAFBNO010000052">
    <property type="protein sequence ID" value="CAB4959089.1"/>
    <property type="molecule type" value="Genomic_DNA"/>
</dbReference>